<dbReference type="OrthoDB" id="9810980at2"/>
<comment type="caution">
    <text evidence="1">The sequence shown here is derived from an EMBL/GenBank/DDBJ whole genome shotgun (WGS) entry which is preliminary data.</text>
</comment>
<reference evidence="2" key="1">
    <citation type="submission" date="2018-09" db="EMBL/GenBank/DDBJ databases">
        <title>Paracoccus onubensis nov. sp. a moderate halophilic bacterium isolated from Gruta de las Maravillas (Aracena, Spain).</title>
        <authorList>
            <person name="Jurado V."/>
            <person name="Gutierrez-Patricio S."/>
            <person name="Gonzalez-Pimentel J.L."/>
            <person name="Miller A.Z."/>
            <person name="Laiz L."/>
            <person name="Saiz-Jimenez C."/>
        </authorList>
    </citation>
    <scope>NUCLEOTIDE SEQUENCE [LARGE SCALE GENOMIC DNA]</scope>
    <source>
        <strain evidence="2">DSM 26381</strain>
    </source>
</reference>
<dbReference type="EMBL" id="QZEW01000008">
    <property type="protein sequence ID" value="RJL20747.1"/>
    <property type="molecule type" value="Genomic_DNA"/>
</dbReference>
<name>A0A419ABC1_9RHOB</name>
<evidence type="ECO:0000313" key="2">
    <source>
        <dbReference type="Proteomes" id="UP000283587"/>
    </source>
</evidence>
<dbReference type="AlphaFoldDB" id="A0A419ABC1"/>
<dbReference type="Proteomes" id="UP000283587">
    <property type="component" value="Unassembled WGS sequence"/>
</dbReference>
<organism evidence="1 2">
    <name type="scientific">Paracoccus siganidrum</name>
    <dbReference type="NCBI Taxonomy" id="1276757"/>
    <lineage>
        <taxon>Bacteria</taxon>
        <taxon>Pseudomonadati</taxon>
        <taxon>Pseudomonadota</taxon>
        <taxon>Alphaproteobacteria</taxon>
        <taxon>Rhodobacterales</taxon>
        <taxon>Paracoccaceae</taxon>
        <taxon>Paracoccus</taxon>
    </lineage>
</organism>
<evidence type="ECO:0000313" key="1">
    <source>
        <dbReference type="EMBL" id="RJL20747.1"/>
    </source>
</evidence>
<accession>A0A419ABC1</accession>
<keyword evidence="2" id="KW-1185">Reference proteome</keyword>
<sequence>MLQARLYGTSRDIGFVAPGRRVLVRHDAFPHQKFGQYQGVMRSVSRATVG</sequence>
<proteinExistence type="predicted"/>
<gene>
    <name evidence="1" type="ORF">D3P05_02590</name>
</gene>
<protein>
    <submittedName>
        <fullName evidence="1">Uncharacterized protein</fullName>
    </submittedName>
</protein>